<keyword evidence="4" id="KW-0479">Metal-binding</keyword>
<feature type="non-terminal residue" evidence="12">
    <location>
        <position position="1"/>
    </location>
</feature>
<sequence length="230" mass="25679">KGTARCDCCYEPVSSKGSLCLSICKHTYCPGCVSIMFSNATKNEASFPPKCCGQEISLKEAACCLHRPQIKSFEQSAWEFNTPVASRRYCANPKCSSFLGRGNRDILRCNRCTDLTCNGCLRHAHPGQCSVDHESKHLELLGKLAKEEGWQQCSACERFLDKSAGCNHITCPCSHQFCYVCGASWRTCGCPQFDAGDGRFRDVHPPLIDLERLIAAIRGWEPWLYQPPDR</sequence>
<evidence type="ECO:0000256" key="9">
    <source>
        <dbReference type="PROSITE-ProRule" id="PRU00175"/>
    </source>
</evidence>
<comment type="catalytic activity">
    <reaction evidence="1">
        <text>[E2 ubiquitin-conjugating enzyme]-S-ubiquitinyl-L-cysteine + [acceptor protein]-L-lysine = [E2 ubiquitin-conjugating enzyme]-L-cysteine + [acceptor protein]-N(6)-ubiquitinyl-L-lysine.</text>
        <dbReference type="EC" id="2.3.2.31"/>
    </reaction>
</comment>
<name>A0A4S8WVS5_AURPU</name>
<evidence type="ECO:0000313" key="13">
    <source>
        <dbReference type="Proteomes" id="UP000310687"/>
    </source>
</evidence>
<keyword evidence="6 9" id="KW-0863">Zinc-finger</keyword>
<dbReference type="InterPro" id="IPR031127">
    <property type="entry name" value="E3_UB_ligase_RBR"/>
</dbReference>
<dbReference type="GO" id="GO:0061630">
    <property type="term" value="F:ubiquitin protein ligase activity"/>
    <property type="evidence" value="ECO:0007669"/>
    <property type="project" value="UniProtKB-EC"/>
</dbReference>
<dbReference type="InterPro" id="IPR002867">
    <property type="entry name" value="IBR_dom"/>
</dbReference>
<dbReference type="PANTHER" id="PTHR11685">
    <property type="entry name" value="RBR FAMILY RING FINGER AND IBR DOMAIN-CONTAINING"/>
    <property type="match status" value="1"/>
</dbReference>
<evidence type="ECO:0000256" key="2">
    <source>
        <dbReference type="ARBA" id="ARBA00012251"/>
    </source>
</evidence>
<organism evidence="12 13">
    <name type="scientific">Aureobasidium pullulans</name>
    <name type="common">Black yeast</name>
    <name type="synonym">Pullularia pullulans</name>
    <dbReference type="NCBI Taxonomy" id="5580"/>
    <lineage>
        <taxon>Eukaryota</taxon>
        <taxon>Fungi</taxon>
        <taxon>Dikarya</taxon>
        <taxon>Ascomycota</taxon>
        <taxon>Pezizomycotina</taxon>
        <taxon>Dothideomycetes</taxon>
        <taxon>Dothideomycetidae</taxon>
        <taxon>Dothideales</taxon>
        <taxon>Saccotheciaceae</taxon>
        <taxon>Aureobasidium</taxon>
    </lineage>
</organism>
<dbReference type="EC" id="2.3.2.31" evidence="2"/>
<evidence type="ECO:0000259" key="10">
    <source>
        <dbReference type="PROSITE" id="PS50089"/>
    </source>
</evidence>
<evidence type="ECO:0000256" key="6">
    <source>
        <dbReference type="ARBA" id="ARBA00022771"/>
    </source>
</evidence>
<dbReference type="GO" id="GO:0016567">
    <property type="term" value="P:protein ubiquitination"/>
    <property type="evidence" value="ECO:0007669"/>
    <property type="project" value="InterPro"/>
</dbReference>
<proteinExistence type="predicted"/>
<keyword evidence="5" id="KW-0677">Repeat</keyword>
<dbReference type="PROSITE" id="PS00518">
    <property type="entry name" value="ZF_RING_1"/>
    <property type="match status" value="1"/>
</dbReference>
<evidence type="ECO:0000256" key="4">
    <source>
        <dbReference type="ARBA" id="ARBA00022723"/>
    </source>
</evidence>
<dbReference type="Pfam" id="PF01485">
    <property type="entry name" value="IBR"/>
    <property type="match status" value="1"/>
</dbReference>
<accession>A0A4S8WVS5</accession>
<protein>
    <recommendedName>
        <fullName evidence="2">RBR-type E3 ubiquitin transferase</fullName>
        <ecNumber evidence="2">2.3.2.31</ecNumber>
    </recommendedName>
</protein>
<dbReference type="CDD" id="cd22584">
    <property type="entry name" value="Rcat_RBR_unk"/>
    <property type="match status" value="1"/>
</dbReference>
<keyword evidence="8" id="KW-0862">Zinc</keyword>
<reference evidence="12 13" key="1">
    <citation type="submission" date="2018-10" db="EMBL/GenBank/DDBJ databases">
        <title>Fifty Aureobasidium pullulans genomes reveal a recombining polyextremotolerant generalist.</title>
        <authorList>
            <person name="Gostincar C."/>
            <person name="Turk M."/>
            <person name="Zajc J."/>
            <person name="Gunde-Cimerman N."/>
        </authorList>
    </citation>
    <scope>NUCLEOTIDE SEQUENCE [LARGE SCALE GENOMIC DNA]</scope>
    <source>
        <strain evidence="12 13">EXF-11013</strain>
    </source>
</reference>
<comment type="caution">
    <text evidence="12">The sequence shown here is derived from an EMBL/GenBank/DDBJ whole genome shotgun (WGS) entry which is preliminary data.</text>
</comment>
<evidence type="ECO:0000256" key="7">
    <source>
        <dbReference type="ARBA" id="ARBA00022786"/>
    </source>
</evidence>
<dbReference type="Proteomes" id="UP000310687">
    <property type="component" value="Unassembled WGS sequence"/>
</dbReference>
<evidence type="ECO:0000256" key="5">
    <source>
        <dbReference type="ARBA" id="ARBA00022737"/>
    </source>
</evidence>
<dbReference type="InterPro" id="IPR044066">
    <property type="entry name" value="TRIAD_supradom"/>
</dbReference>
<evidence type="ECO:0000256" key="8">
    <source>
        <dbReference type="ARBA" id="ARBA00022833"/>
    </source>
</evidence>
<evidence type="ECO:0000256" key="1">
    <source>
        <dbReference type="ARBA" id="ARBA00001798"/>
    </source>
</evidence>
<evidence type="ECO:0000259" key="11">
    <source>
        <dbReference type="PROSITE" id="PS51873"/>
    </source>
</evidence>
<evidence type="ECO:0000256" key="3">
    <source>
        <dbReference type="ARBA" id="ARBA00022679"/>
    </source>
</evidence>
<dbReference type="Gene3D" id="1.20.120.1750">
    <property type="match status" value="1"/>
</dbReference>
<dbReference type="PROSITE" id="PS51873">
    <property type="entry name" value="TRIAD"/>
    <property type="match status" value="1"/>
</dbReference>
<dbReference type="AlphaFoldDB" id="A0A4S8WVS5"/>
<gene>
    <name evidence="12" type="ORF">D6D22_10650</name>
</gene>
<evidence type="ECO:0000313" key="12">
    <source>
        <dbReference type="EMBL" id="THW30669.1"/>
    </source>
</evidence>
<feature type="domain" description="RING-type" evidence="11">
    <location>
        <begin position="2"/>
        <end position="194"/>
    </location>
</feature>
<keyword evidence="7" id="KW-0833">Ubl conjugation pathway</keyword>
<dbReference type="GO" id="GO:0008270">
    <property type="term" value="F:zinc ion binding"/>
    <property type="evidence" value="ECO:0007669"/>
    <property type="project" value="UniProtKB-KW"/>
</dbReference>
<keyword evidence="3" id="KW-0808">Transferase</keyword>
<dbReference type="EMBL" id="QZAL01000389">
    <property type="protein sequence ID" value="THW30669.1"/>
    <property type="molecule type" value="Genomic_DNA"/>
</dbReference>
<dbReference type="SUPFAM" id="SSF57850">
    <property type="entry name" value="RING/U-box"/>
    <property type="match status" value="1"/>
</dbReference>
<dbReference type="PROSITE" id="PS50089">
    <property type="entry name" value="ZF_RING_2"/>
    <property type="match status" value="1"/>
</dbReference>
<dbReference type="InterPro" id="IPR001841">
    <property type="entry name" value="Znf_RING"/>
</dbReference>
<feature type="domain" description="RING-type" evidence="10">
    <location>
        <begin position="153"/>
        <end position="191"/>
    </location>
</feature>
<dbReference type="InterPro" id="IPR017907">
    <property type="entry name" value="Znf_RING_CS"/>
</dbReference>